<name>A0A4Q0SW68_9BACT</name>
<dbReference type="GO" id="GO:0016740">
    <property type="term" value="F:transferase activity"/>
    <property type="evidence" value="ECO:0007669"/>
    <property type="project" value="UniProtKB-KW"/>
</dbReference>
<dbReference type="InterPro" id="IPR029044">
    <property type="entry name" value="Nucleotide-diphossugar_trans"/>
</dbReference>
<dbReference type="PANTHER" id="PTHR43646:SF3">
    <property type="entry name" value="SLR1566 PROTEIN"/>
    <property type="match status" value="1"/>
</dbReference>
<evidence type="ECO:0000256" key="2">
    <source>
        <dbReference type="SAM" id="Phobius"/>
    </source>
</evidence>
<proteinExistence type="predicted"/>
<feature type="transmembrane region" description="Helical" evidence="2">
    <location>
        <begin position="302"/>
        <end position="321"/>
    </location>
</feature>
<reference evidence="5" key="2">
    <citation type="submission" date="2019-02" db="EMBL/GenBank/DDBJ databases">
        <title>Granulicella sibirica sp. nov., a psychrotolerant acidobacterium isolated from an organic soil layer in forested tundra, West Siberia.</title>
        <authorList>
            <person name="Oshkin I.Y."/>
            <person name="Kulichevskaya I.S."/>
            <person name="Rijpstra W.I.C."/>
            <person name="Sinninghe Damste J.S."/>
            <person name="Rakitin A.L."/>
            <person name="Ravin N.V."/>
            <person name="Dedysh S.N."/>
        </authorList>
    </citation>
    <scope>NUCLEOTIDE SEQUENCE [LARGE SCALE GENOMIC DNA]</scope>
    <source>
        <strain evidence="5">AF10</strain>
    </source>
</reference>
<keyword evidence="2" id="KW-0472">Membrane</keyword>
<keyword evidence="4" id="KW-0808">Transferase</keyword>
<sequence>MIPPLASCHCRHHEHTQHPKSPHAAPLASYNTNSMPDTTQPAPELVVILPARNEQESLPSCLASLVSQSEPGFELGVHWHLLVIDDASTDNTRALASQHPGVLVLEAPAVDYTRPHSGFNGKTNACWFGAQYAFEHFPPKWLLFTDADTVHAANSLSRSMREAEKHHAAMLSYSPRQIVTGFAQRTVMPLIFSELASVYPPHKVSSPTDKLAAANGQFILIDREAYTAIGGHRAVGSEILEDVALARTLKRSDRTLRFRYAPEMVSTRMYRDTPSLIEGWSKNLTLLFPSPLALIFWRILDLLLFFGLPAIALGLPFLILWQREVIGVLWIRTVFRFYNRIARAHAAFPDSVLSILGIPLFVYLLLRSYTLHKHRKQVPWKGRTYPMR</sequence>
<feature type="domain" description="Glycosyltransferase 2-like" evidence="3">
    <location>
        <begin position="47"/>
        <end position="226"/>
    </location>
</feature>
<protein>
    <submittedName>
        <fullName evidence="4">Putative glycosyltransferase family 2</fullName>
    </submittedName>
</protein>
<dbReference type="AlphaFoldDB" id="A0A4Q0SW68"/>
<evidence type="ECO:0000313" key="5">
    <source>
        <dbReference type="Proteomes" id="UP000289437"/>
    </source>
</evidence>
<reference evidence="4 5" key="1">
    <citation type="submission" date="2018-11" db="EMBL/GenBank/DDBJ databases">
        <authorList>
            <person name="Mardanov A.V."/>
            <person name="Ravin N.V."/>
            <person name="Dedysh S.N."/>
        </authorList>
    </citation>
    <scope>NUCLEOTIDE SEQUENCE [LARGE SCALE GENOMIC DNA]</scope>
    <source>
        <strain evidence="4 5">AF10</strain>
    </source>
</reference>
<keyword evidence="2" id="KW-0812">Transmembrane</keyword>
<evidence type="ECO:0000259" key="3">
    <source>
        <dbReference type="Pfam" id="PF00535"/>
    </source>
</evidence>
<keyword evidence="5" id="KW-1185">Reference proteome</keyword>
<feature type="transmembrane region" description="Helical" evidence="2">
    <location>
        <begin position="341"/>
        <end position="366"/>
    </location>
</feature>
<dbReference type="InterPro" id="IPR001173">
    <property type="entry name" value="Glyco_trans_2-like"/>
</dbReference>
<dbReference type="Gene3D" id="3.90.550.10">
    <property type="entry name" value="Spore Coat Polysaccharide Biosynthesis Protein SpsA, Chain A"/>
    <property type="match status" value="1"/>
</dbReference>
<feature type="compositionally biased region" description="Basic residues" evidence="1">
    <location>
        <begin position="9"/>
        <end position="21"/>
    </location>
</feature>
<dbReference type="PANTHER" id="PTHR43646">
    <property type="entry name" value="GLYCOSYLTRANSFERASE"/>
    <property type="match status" value="1"/>
</dbReference>
<organism evidence="4 5">
    <name type="scientific">Granulicella sibirica</name>
    <dbReference type="NCBI Taxonomy" id="2479048"/>
    <lineage>
        <taxon>Bacteria</taxon>
        <taxon>Pseudomonadati</taxon>
        <taxon>Acidobacteriota</taxon>
        <taxon>Terriglobia</taxon>
        <taxon>Terriglobales</taxon>
        <taxon>Acidobacteriaceae</taxon>
        <taxon>Granulicella</taxon>
    </lineage>
</organism>
<dbReference type="SUPFAM" id="SSF53448">
    <property type="entry name" value="Nucleotide-diphospho-sugar transferases"/>
    <property type="match status" value="1"/>
</dbReference>
<evidence type="ECO:0000256" key="1">
    <source>
        <dbReference type="SAM" id="MobiDB-lite"/>
    </source>
</evidence>
<dbReference type="Pfam" id="PF00535">
    <property type="entry name" value="Glycos_transf_2"/>
    <property type="match status" value="1"/>
</dbReference>
<comment type="caution">
    <text evidence="4">The sequence shown here is derived from an EMBL/GenBank/DDBJ whole genome shotgun (WGS) entry which is preliminary data.</text>
</comment>
<feature type="region of interest" description="Disordered" evidence="1">
    <location>
        <begin position="1"/>
        <end position="36"/>
    </location>
</feature>
<dbReference type="Proteomes" id="UP000289437">
    <property type="component" value="Unassembled WGS sequence"/>
</dbReference>
<evidence type="ECO:0000313" key="4">
    <source>
        <dbReference type="EMBL" id="RXH55313.1"/>
    </source>
</evidence>
<accession>A0A4Q0SW68</accession>
<keyword evidence="2" id="KW-1133">Transmembrane helix</keyword>
<gene>
    <name evidence="4" type="ORF">GRAN_4417</name>
</gene>
<dbReference type="EMBL" id="RDSM01000003">
    <property type="protein sequence ID" value="RXH55313.1"/>
    <property type="molecule type" value="Genomic_DNA"/>
</dbReference>